<protein>
    <submittedName>
        <fullName evidence="1">Uncharacterized protein</fullName>
    </submittedName>
</protein>
<dbReference type="HOGENOM" id="CLU_3131094_0_0_3"/>
<geneLocation type="plasmid" evidence="1 2">
    <name>pREB6</name>
</geneLocation>
<evidence type="ECO:0000313" key="2">
    <source>
        <dbReference type="Proteomes" id="UP000000268"/>
    </source>
</evidence>
<dbReference type="AlphaFoldDB" id="A8ZPR5"/>
<accession>A8ZPR5</accession>
<reference evidence="1 2" key="1">
    <citation type="journal article" date="2008" name="Proc. Natl. Acad. Sci. U.S.A.">
        <title>Niche adaptation and genome expansion in the chlorophyll d-producing cyanobacterium Acaryochloris marina.</title>
        <authorList>
            <person name="Swingley W.D."/>
            <person name="Chen M."/>
            <person name="Cheung P.C."/>
            <person name="Conrad A.L."/>
            <person name="Dejesa L.C."/>
            <person name="Hao J."/>
            <person name="Honchak B.M."/>
            <person name="Karbach L.E."/>
            <person name="Kurdoglu A."/>
            <person name="Lahiri S."/>
            <person name="Mastrian S.D."/>
            <person name="Miyashita H."/>
            <person name="Page L."/>
            <person name="Ramakrishna P."/>
            <person name="Satoh S."/>
            <person name="Sattley W.M."/>
            <person name="Shimada Y."/>
            <person name="Taylor H.L."/>
            <person name="Tomo T."/>
            <person name="Tsuchiya T."/>
            <person name="Wang Z.T."/>
            <person name="Raymond J."/>
            <person name="Mimuro M."/>
            <person name="Blankenship R.E."/>
            <person name="Touchman J.W."/>
        </authorList>
    </citation>
    <scope>NUCLEOTIDE SEQUENCE [LARGE SCALE GENOMIC DNA]</scope>
    <source>
        <strain evidence="2">MBIC 11017</strain>
        <plasmid evidence="2">Plasmid pREB6</plasmid>
    </source>
</reference>
<dbReference type="Proteomes" id="UP000000268">
    <property type="component" value="Plasmid pREB6"/>
</dbReference>
<dbReference type="EMBL" id="CP000843">
    <property type="protein sequence ID" value="ABW33062.1"/>
    <property type="molecule type" value="Genomic_DNA"/>
</dbReference>
<keyword evidence="2" id="KW-1185">Reference proteome</keyword>
<keyword evidence="1" id="KW-0614">Plasmid</keyword>
<proteinExistence type="predicted"/>
<gene>
    <name evidence="1" type="ordered locus">AM1_F0122</name>
</gene>
<evidence type="ECO:0000313" key="1">
    <source>
        <dbReference type="EMBL" id="ABW33062.1"/>
    </source>
</evidence>
<dbReference type="KEGG" id="amr:AM1_F0122"/>
<name>A8ZPR5_ACAM1</name>
<sequence>MYLGGSADLHGLLTVKETLMLKKVFLEDFDNSYLNRKSKWFIHRLFEQH</sequence>
<organism evidence="1 2">
    <name type="scientific">Acaryochloris marina (strain MBIC 11017)</name>
    <dbReference type="NCBI Taxonomy" id="329726"/>
    <lineage>
        <taxon>Bacteria</taxon>
        <taxon>Bacillati</taxon>
        <taxon>Cyanobacteriota</taxon>
        <taxon>Cyanophyceae</taxon>
        <taxon>Acaryochloridales</taxon>
        <taxon>Acaryochloridaceae</taxon>
        <taxon>Acaryochloris</taxon>
    </lineage>
</organism>